<feature type="region of interest" description="Disordered" evidence="1">
    <location>
        <begin position="1"/>
        <end position="47"/>
    </location>
</feature>
<gene>
    <name evidence="2" type="ORF">BAE44_0025466</name>
</gene>
<evidence type="ECO:0000313" key="3">
    <source>
        <dbReference type="Proteomes" id="UP000095767"/>
    </source>
</evidence>
<reference evidence="2 3" key="1">
    <citation type="submission" date="2016-09" db="EMBL/GenBank/DDBJ databases">
        <title>The draft genome of Dichanthelium oligosanthes: A C3 panicoid grass species.</title>
        <authorList>
            <person name="Studer A.J."/>
            <person name="Schnable J.C."/>
            <person name="Brutnell T.P."/>
        </authorList>
    </citation>
    <scope>NUCLEOTIDE SEQUENCE [LARGE SCALE GENOMIC DNA]</scope>
    <source>
        <strain evidence="3">cv. Kellogg 1175</strain>
        <tissue evidence="2">Leaf</tissue>
    </source>
</reference>
<keyword evidence="3" id="KW-1185">Reference proteome</keyword>
<comment type="caution">
    <text evidence="2">The sequence shown here is derived from an EMBL/GenBank/DDBJ whole genome shotgun (WGS) entry which is preliminary data.</text>
</comment>
<proteinExistence type="predicted"/>
<evidence type="ECO:0000313" key="2">
    <source>
        <dbReference type="EMBL" id="OEL13516.1"/>
    </source>
</evidence>
<sequence length="178" mass="19604">MRCRIVSSSQSRSLTPTRGASGGRETESAEISLAPGDGNGAASRAHPYIRTPAGLPCSSGPAVVEGDELARAEEGSAHDWSGKVSVVRPLVPPASDWMLRNCRKWQKDSSYNHHQLVTATAIVQLVEEEEQEMEPQHGSVVRRQTVPRDRYSSHHRLMADYFDDPPVYNDNIFHLSGL</sequence>
<evidence type="ECO:0000256" key="1">
    <source>
        <dbReference type="SAM" id="MobiDB-lite"/>
    </source>
</evidence>
<dbReference type="Proteomes" id="UP000095767">
    <property type="component" value="Unassembled WGS sequence"/>
</dbReference>
<dbReference type="AlphaFoldDB" id="A0A1E5UKW0"/>
<name>A0A1E5UKW0_9POAL</name>
<protein>
    <submittedName>
        <fullName evidence="2">Uncharacterized protein</fullName>
    </submittedName>
</protein>
<dbReference type="EMBL" id="LWDX02073119">
    <property type="protein sequence ID" value="OEL13516.1"/>
    <property type="molecule type" value="Genomic_DNA"/>
</dbReference>
<organism evidence="2 3">
    <name type="scientific">Dichanthelium oligosanthes</name>
    <dbReference type="NCBI Taxonomy" id="888268"/>
    <lineage>
        <taxon>Eukaryota</taxon>
        <taxon>Viridiplantae</taxon>
        <taxon>Streptophyta</taxon>
        <taxon>Embryophyta</taxon>
        <taxon>Tracheophyta</taxon>
        <taxon>Spermatophyta</taxon>
        <taxon>Magnoliopsida</taxon>
        <taxon>Liliopsida</taxon>
        <taxon>Poales</taxon>
        <taxon>Poaceae</taxon>
        <taxon>PACMAD clade</taxon>
        <taxon>Panicoideae</taxon>
        <taxon>Panicodae</taxon>
        <taxon>Paniceae</taxon>
        <taxon>Dichantheliinae</taxon>
        <taxon>Dichanthelium</taxon>
    </lineage>
</organism>
<accession>A0A1E5UKW0</accession>
<feature type="compositionally biased region" description="Polar residues" evidence="1">
    <location>
        <begin position="1"/>
        <end position="18"/>
    </location>
</feature>